<protein>
    <submittedName>
        <fullName evidence="1">Uncharacterized protein</fullName>
    </submittedName>
</protein>
<comment type="caution">
    <text evidence="1">The sequence shown here is derived from an EMBL/GenBank/DDBJ whole genome shotgun (WGS) entry which is preliminary data.</text>
</comment>
<organism evidence="1 2">
    <name type="scientific">Protopolystoma xenopodis</name>
    <dbReference type="NCBI Taxonomy" id="117903"/>
    <lineage>
        <taxon>Eukaryota</taxon>
        <taxon>Metazoa</taxon>
        <taxon>Spiralia</taxon>
        <taxon>Lophotrochozoa</taxon>
        <taxon>Platyhelminthes</taxon>
        <taxon>Monogenea</taxon>
        <taxon>Polyopisthocotylea</taxon>
        <taxon>Polystomatidea</taxon>
        <taxon>Polystomatidae</taxon>
        <taxon>Protopolystoma</taxon>
    </lineage>
</organism>
<dbReference type="EMBL" id="CAAALY010016443">
    <property type="protein sequence ID" value="VEL12985.1"/>
    <property type="molecule type" value="Genomic_DNA"/>
</dbReference>
<gene>
    <name evidence="1" type="ORF">PXEA_LOCUS6425</name>
</gene>
<evidence type="ECO:0000313" key="2">
    <source>
        <dbReference type="Proteomes" id="UP000784294"/>
    </source>
</evidence>
<reference evidence="1" key="1">
    <citation type="submission" date="2018-11" db="EMBL/GenBank/DDBJ databases">
        <authorList>
            <consortium name="Pathogen Informatics"/>
        </authorList>
    </citation>
    <scope>NUCLEOTIDE SEQUENCE</scope>
</reference>
<evidence type="ECO:0000313" key="1">
    <source>
        <dbReference type="EMBL" id="VEL12985.1"/>
    </source>
</evidence>
<keyword evidence="2" id="KW-1185">Reference proteome</keyword>
<name>A0A448WJ36_9PLAT</name>
<sequence length="103" mass="11102">MNVVLKPNGCSITGINYPLLPDSLCHSPSGEYSQFIPAGPGDVPSVCFRQLGPPAPGIGTDTQPPLLPPQLSVTNCCLSMEFHAREVPHFYFFGSHFMLLRSG</sequence>
<proteinExistence type="predicted"/>
<accession>A0A448WJ36</accession>
<dbReference type="AlphaFoldDB" id="A0A448WJ36"/>
<dbReference type="Proteomes" id="UP000784294">
    <property type="component" value="Unassembled WGS sequence"/>
</dbReference>